<dbReference type="EMBL" id="LN727601">
    <property type="protein sequence ID" value="CEP12280.1"/>
    <property type="molecule type" value="Genomic_DNA"/>
</dbReference>
<dbReference type="Pfam" id="PF23621">
    <property type="entry name" value="BP74_N"/>
    <property type="match status" value="1"/>
</dbReference>
<accession>A0A0B7NA75</accession>
<evidence type="ECO:0000313" key="4">
    <source>
        <dbReference type="Proteomes" id="UP000054107"/>
    </source>
</evidence>
<reference evidence="3 4" key="1">
    <citation type="submission" date="2014-09" db="EMBL/GenBank/DDBJ databases">
        <authorList>
            <person name="Ellenberger Sabrina"/>
        </authorList>
    </citation>
    <scope>NUCLEOTIDE SEQUENCE [LARGE SCALE GENOMIC DNA]</scope>
    <source>
        <strain evidence="3 4">CBS 412.66</strain>
    </source>
</reference>
<gene>
    <name evidence="3" type="primary">PARPA_06214.1 scaffold 21360</name>
</gene>
<proteinExistence type="predicted"/>
<dbReference type="AlphaFoldDB" id="A0A0B7NA75"/>
<keyword evidence="4" id="KW-1185">Reference proteome</keyword>
<feature type="domain" description="BP74 N-terminal" evidence="2">
    <location>
        <begin position="20"/>
        <end position="132"/>
    </location>
</feature>
<dbReference type="PANTHER" id="PTHR35883:SF1">
    <property type="entry name" value="CALMODULIN-BINDING PROTEIN CAM-BP15-RELATED"/>
    <property type="match status" value="1"/>
</dbReference>
<feature type="chain" id="PRO_5002121245" description="BP74 N-terminal domain-containing protein" evidence="1">
    <location>
        <begin position="20"/>
        <end position="133"/>
    </location>
</feature>
<keyword evidence="1" id="KW-0732">Signal</keyword>
<protein>
    <recommendedName>
        <fullName evidence="2">BP74 N-terminal domain-containing protein</fullName>
    </recommendedName>
</protein>
<dbReference type="OrthoDB" id="2232403at2759"/>
<dbReference type="PANTHER" id="PTHR35883">
    <property type="entry name" value="CYCLIC AMP-INDUCIBLE PROTEIN BP74-RELATED"/>
    <property type="match status" value="1"/>
</dbReference>
<feature type="signal peptide" evidence="1">
    <location>
        <begin position="1"/>
        <end position="19"/>
    </location>
</feature>
<evidence type="ECO:0000313" key="3">
    <source>
        <dbReference type="EMBL" id="CEP12280.1"/>
    </source>
</evidence>
<sequence length="133" mass="15117">MFKLVLFFVATLAASFVAAETAYFGFITQGTQEEFVFELNDDAKIAHARRILSGEETDRVHVLGRIIKGSQPYNPKFHFSFDSNTIDFFHYAPKACDSSLLYVEYHLSEVCGAFLPNCQYCPWASKLTREVNV</sequence>
<dbReference type="Proteomes" id="UP000054107">
    <property type="component" value="Unassembled WGS sequence"/>
</dbReference>
<name>A0A0B7NA75_9FUNG</name>
<evidence type="ECO:0000256" key="1">
    <source>
        <dbReference type="SAM" id="SignalP"/>
    </source>
</evidence>
<dbReference type="InterPro" id="IPR053344">
    <property type="entry name" value="cAMP-inducible_BP74-like"/>
</dbReference>
<evidence type="ECO:0000259" key="2">
    <source>
        <dbReference type="Pfam" id="PF23621"/>
    </source>
</evidence>
<organism evidence="3 4">
    <name type="scientific">Parasitella parasitica</name>
    <dbReference type="NCBI Taxonomy" id="35722"/>
    <lineage>
        <taxon>Eukaryota</taxon>
        <taxon>Fungi</taxon>
        <taxon>Fungi incertae sedis</taxon>
        <taxon>Mucoromycota</taxon>
        <taxon>Mucoromycotina</taxon>
        <taxon>Mucoromycetes</taxon>
        <taxon>Mucorales</taxon>
        <taxon>Mucorineae</taxon>
        <taxon>Mucoraceae</taxon>
        <taxon>Parasitella</taxon>
    </lineage>
</organism>
<dbReference type="InterPro" id="IPR056422">
    <property type="entry name" value="BP74_N"/>
</dbReference>